<dbReference type="SMART" id="SM00181">
    <property type="entry name" value="EGF"/>
    <property type="match status" value="1"/>
</dbReference>
<dbReference type="GO" id="GO:0005509">
    <property type="term" value="F:calcium ion binding"/>
    <property type="evidence" value="ECO:0007669"/>
    <property type="project" value="InterPro"/>
</dbReference>
<dbReference type="PROSITE" id="PS00022">
    <property type="entry name" value="EGF_1"/>
    <property type="match status" value="1"/>
</dbReference>
<dbReference type="PROSITE" id="PS01186">
    <property type="entry name" value="EGF_2"/>
    <property type="match status" value="1"/>
</dbReference>
<comment type="caution">
    <text evidence="7">Lacks conserved residue(s) required for the propagation of feature annotation.</text>
</comment>
<dbReference type="InterPro" id="IPR036943">
    <property type="entry name" value="FN_type2_sf"/>
</dbReference>
<evidence type="ECO:0000256" key="6">
    <source>
        <dbReference type="PROSITE-ProRule" id="PRU00076"/>
    </source>
</evidence>
<dbReference type="PROSITE" id="PS01285">
    <property type="entry name" value="FA58C_1"/>
    <property type="match status" value="1"/>
</dbReference>
<evidence type="ECO:0000259" key="9">
    <source>
        <dbReference type="PROSITE" id="PS50022"/>
    </source>
</evidence>
<feature type="disulfide bond" evidence="6">
    <location>
        <begin position="47"/>
        <end position="56"/>
    </location>
</feature>
<dbReference type="InterPro" id="IPR008979">
    <property type="entry name" value="Galactose-bd-like_sf"/>
</dbReference>
<dbReference type="SMART" id="SM00179">
    <property type="entry name" value="EGF_CA"/>
    <property type="match status" value="1"/>
</dbReference>
<feature type="domain" description="EGF-like" evidence="10">
    <location>
        <begin position="21"/>
        <end position="57"/>
    </location>
</feature>
<dbReference type="InterPro" id="IPR000742">
    <property type="entry name" value="EGF"/>
</dbReference>
<keyword evidence="13" id="KW-1185">Reference proteome</keyword>
<evidence type="ECO:0000256" key="4">
    <source>
        <dbReference type="ARBA" id="ARBA00022737"/>
    </source>
</evidence>
<evidence type="ECO:0000256" key="3">
    <source>
        <dbReference type="ARBA" id="ARBA00022729"/>
    </source>
</evidence>
<dbReference type="Gene3D" id="2.60.120.260">
    <property type="entry name" value="Galactose-binding domain-like"/>
    <property type="match status" value="1"/>
</dbReference>
<dbReference type="SUPFAM" id="SSF57196">
    <property type="entry name" value="EGF/Laminin"/>
    <property type="match status" value="1"/>
</dbReference>
<dbReference type="Gene3D" id="2.10.10.10">
    <property type="entry name" value="Fibronectin, type II, collagen-binding"/>
    <property type="match status" value="1"/>
</dbReference>
<dbReference type="PROSITE" id="PS51092">
    <property type="entry name" value="FN2_2"/>
    <property type="match status" value="1"/>
</dbReference>
<dbReference type="FunFam" id="2.10.25.10:FF:000095">
    <property type="entry name" value="Notch, isoform B"/>
    <property type="match status" value="1"/>
</dbReference>
<dbReference type="InParanoid" id="A7RT27"/>
<evidence type="ECO:0000313" key="12">
    <source>
        <dbReference type="EMBL" id="EDO45384.1"/>
    </source>
</evidence>
<evidence type="ECO:0000259" key="10">
    <source>
        <dbReference type="PROSITE" id="PS50026"/>
    </source>
</evidence>
<keyword evidence="4" id="KW-0677">Repeat</keyword>
<feature type="domain" description="F5/8 type C" evidence="9">
    <location>
        <begin position="150"/>
        <end position="313"/>
    </location>
</feature>
<dbReference type="HOGENOM" id="CLU_564200_0_0_1"/>
<dbReference type="InterPro" id="IPR013806">
    <property type="entry name" value="Kringle-like"/>
</dbReference>
<accession>A7RT27</accession>
<dbReference type="InterPro" id="IPR001881">
    <property type="entry name" value="EGF-like_Ca-bd_dom"/>
</dbReference>
<dbReference type="CDD" id="cd00054">
    <property type="entry name" value="EGF_CA"/>
    <property type="match status" value="1"/>
</dbReference>
<evidence type="ECO:0000256" key="7">
    <source>
        <dbReference type="PROSITE-ProRule" id="PRU00479"/>
    </source>
</evidence>
<organism evidence="12 13">
    <name type="scientific">Nematostella vectensis</name>
    <name type="common">Starlet sea anemone</name>
    <dbReference type="NCBI Taxonomy" id="45351"/>
    <lineage>
        <taxon>Eukaryota</taxon>
        <taxon>Metazoa</taxon>
        <taxon>Cnidaria</taxon>
        <taxon>Anthozoa</taxon>
        <taxon>Hexacorallia</taxon>
        <taxon>Actiniaria</taxon>
        <taxon>Edwardsiidae</taxon>
        <taxon>Nematostella</taxon>
    </lineage>
</organism>
<evidence type="ECO:0000259" key="11">
    <source>
        <dbReference type="PROSITE" id="PS51092"/>
    </source>
</evidence>
<dbReference type="PhylomeDB" id="A7RT27"/>
<reference evidence="12 13" key="1">
    <citation type="journal article" date="2007" name="Science">
        <title>Sea anemone genome reveals ancestral eumetazoan gene repertoire and genomic organization.</title>
        <authorList>
            <person name="Putnam N.H."/>
            <person name="Srivastava M."/>
            <person name="Hellsten U."/>
            <person name="Dirks B."/>
            <person name="Chapman J."/>
            <person name="Salamov A."/>
            <person name="Terry A."/>
            <person name="Shapiro H."/>
            <person name="Lindquist E."/>
            <person name="Kapitonov V.V."/>
            <person name="Jurka J."/>
            <person name="Genikhovich G."/>
            <person name="Grigoriev I.V."/>
            <person name="Lucas S.M."/>
            <person name="Steele R.E."/>
            <person name="Finnerty J.R."/>
            <person name="Technau U."/>
            <person name="Martindale M.Q."/>
            <person name="Rokhsar D.S."/>
        </authorList>
    </citation>
    <scope>NUCLEOTIDE SEQUENCE [LARGE SCALE GENOMIC DNA]</scope>
    <source>
        <strain evidence="13">CH2 X CH6</strain>
    </source>
</reference>
<dbReference type="Gene3D" id="2.10.25.10">
    <property type="entry name" value="Laminin"/>
    <property type="match status" value="1"/>
</dbReference>
<evidence type="ECO:0008006" key="14">
    <source>
        <dbReference type="Google" id="ProtNLM"/>
    </source>
</evidence>
<protein>
    <recommendedName>
        <fullName evidence="14">EGF-like domain-containing protein</fullName>
    </recommendedName>
</protein>
<dbReference type="PANTHER" id="PTHR12916:SF4">
    <property type="entry name" value="UNINFLATABLE, ISOFORM C"/>
    <property type="match status" value="1"/>
</dbReference>
<keyword evidence="3 8" id="KW-0732">Signal</keyword>
<dbReference type="InterPro" id="IPR000562">
    <property type="entry name" value="FN_type2_dom"/>
</dbReference>
<dbReference type="SUPFAM" id="SSF49785">
    <property type="entry name" value="Galactose-binding domain-like"/>
    <property type="match status" value="1"/>
</dbReference>
<feature type="domain" description="Fibronectin type-II" evidence="11">
    <location>
        <begin position="438"/>
        <end position="484"/>
    </location>
</feature>
<dbReference type="Pfam" id="PF00008">
    <property type="entry name" value="EGF"/>
    <property type="match status" value="1"/>
</dbReference>
<dbReference type="PANTHER" id="PTHR12916">
    <property type="entry name" value="CYTOCHROME C OXIDASE POLYPEPTIDE VIC-2"/>
    <property type="match status" value="1"/>
</dbReference>
<evidence type="ECO:0000256" key="8">
    <source>
        <dbReference type="SAM" id="SignalP"/>
    </source>
</evidence>
<name>A7RT27_NEMVE</name>
<dbReference type="SMART" id="SM00059">
    <property type="entry name" value="FN2"/>
    <property type="match status" value="1"/>
</dbReference>
<evidence type="ECO:0000256" key="2">
    <source>
        <dbReference type="ARBA" id="ARBA00022536"/>
    </source>
</evidence>
<dbReference type="AlphaFoldDB" id="A7RT27"/>
<dbReference type="OMA" id="CEMSISV"/>
<feature type="chain" id="PRO_5002713802" description="EGF-like domain-containing protein" evidence="8">
    <location>
        <begin position="24"/>
        <end position="484"/>
    </location>
</feature>
<dbReference type="EMBL" id="DS469536">
    <property type="protein sequence ID" value="EDO45384.1"/>
    <property type="molecule type" value="Genomic_DNA"/>
</dbReference>
<evidence type="ECO:0000313" key="13">
    <source>
        <dbReference type="Proteomes" id="UP000001593"/>
    </source>
</evidence>
<dbReference type="InterPro" id="IPR000421">
    <property type="entry name" value="FA58C"/>
</dbReference>
<keyword evidence="2 6" id="KW-0245">EGF-like domain</keyword>
<proteinExistence type="inferred from homology"/>
<dbReference type="SUPFAM" id="SSF57440">
    <property type="entry name" value="Kringle-like"/>
    <property type="match status" value="1"/>
</dbReference>
<keyword evidence="5 6" id="KW-1015">Disulfide bond</keyword>
<dbReference type="PROSITE" id="PS50026">
    <property type="entry name" value="EGF_3"/>
    <property type="match status" value="1"/>
</dbReference>
<dbReference type="PROSITE" id="PS50022">
    <property type="entry name" value="FA58C_3"/>
    <property type="match status" value="1"/>
</dbReference>
<dbReference type="GO" id="GO:0038024">
    <property type="term" value="F:cargo receptor activity"/>
    <property type="evidence" value="ECO:0000318"/>
    <property type="project" value="GO_Central"/>
</dbReference>
<dbReference type="Proteomes" id="UP000001593">
    <property type="component" value="Unassembled WGS sequence"/>
</dbReference>
<evidence type="ECO:0000256" key="1">
    <source>
        <dbReference type="ARBA" id="ARBA00006373"/>
    </source>
</evidence>
<feature type="signal peptide" evidence="8">
    <location>
        <begin position="1"/>
        <end position="23"/>
    </location>
</feature>
<evidence type="ECO:0000256" key="5">
    <source>
        <dbReference type="ARBA" id="ARBA00023157"/>
    </source>
</evidence>
<dbReference type="Pfam" id="PF00040">
    <property type="entry name" value="fn2"/>
    <property type="match status" value="1"/>
</dbReference>
<gene>
    <name evidence="12" type="ORF">NEMVEDRAFT_v1g201718</name>
</gene>
<comment type="similarity">
    <text evidence="1">Belongs to the EGF domain peptide family.</text>
</comment>
<dbReference type="Pfam" id="PF00754">
    <property type="entry name" value="F5_F8_type_C"/>
    <property type="match status" value="1"/>
</dbReference>
<sequence>MALFSCVLVLCLLFLHKAAVVNADCSSAPCQNGGTCTVVSGGYSCTCLPGFTGNDCENGQYFEYERLGCYKDAATSAIASLEGVDPILDGAPNVRTHAIRKCALVAVNRGYTVFAVQDGGKCFSADDAHLTYFKYGTSSSCVDGKGGVLANDVYVLGAKCGNFIQNDIMRKSSNLFQASSFKDGLRGIPVVGQSFAWCPTSVDSNPYLQIDAGKKIYLTSVTIQGKAGGYTDSFPTQVCMQTFESGAYKDVNRNYTSSLYETARPAYLGGTPDTVTTIELASPVSSQTLKISPRGTLGTNSTGLCFRVEAYSCSSPSSSVVSISKVAIQGKPSAAEWPFAVGLQSAAGDISRPTSVCELLPTIAFDTYTDANRSRVFSDAEFSGDAAFIQSQNAIRLIPKEPFRQADGGELCIRAELTGCLATVAGGENITSGCIKTAHGKCCIFPFVYNATSQYSAPKVDHNKAWCGTTDNYDRDGLWDSVLG</sequence>